<sequence length="124" mass="14138">MTPPPPIPFAWGIRTMQKITELETAPRGTRADRRTTSISFSGRARRRKRCRRRGERGPAEIEHDAPPEDNALAATPHGGPNYVTYISFHRYTYGVVLGPRPLRRRGDYVRGRRLITLERNGEDG</sequence>
<comment type="caution">
    <text evidence="2">The sequence shown here is derived from an EMBL/GenBank/DDBJ whole genome shotgun (WGS) entry which is preliminary data.</text>
</comment>
<evidence type="ECO:0000313" key="2">
    <source>
        <dbReference type="EMBL" id="GBP06833.1"/>
    </source>
</evidence>
<gene>
    <name evidence="2" type="ORF">EVAR_92745_1</name>
</gene>
<name>A0A4C1SX55_EUMVA</name>
<accession>A0A4C1SX55</accession>
<proteinExistence type="predicted"/>
<organism evidence="2 3">
    <name type="scientific">Eumeta variegata</name>
    <name type="common">Bagworm moth</name>
    <name type="synonym">Eumeta japonica</name>
    <dbReference type="NCBI Taxonomy" id="151549"/>
    <lineage>
        <taxon>Eukaryota</taxon>
        <taxon>Metazoa</taxon>
        <taxon>Ecdysozoa</taxon>
        <taxon>Arthropoda</taxon>
        <taxon>Hexapoda</taxon>
        <taxon>Insecta</taxon>
        <taxon>Pterygota</taxon>
        <taxon>Neoptera</taxon>
        <taxon>Endopterygota</taxon>
        <taxon>Lepidoptera</taxon>
        <taxon>Glossata</taxon>
        <taxon>Ditrysia</taxon>
        <taxon>Tineoidea</taxon>
        <taxon>Psychidae</taxon>
        <taxon>Oiketicinae</taxon>
        <taxon>Eumeta</taxon>
    </lineage>
</organism>
<keyword evidence="3" id="KW-1185">Reference proteome</keyword>
<evidence type="ECO:0000256" key="1">
    <source>
        <dbReference type="SAM" id="MobiDB-lite"/>
    </source>
</evidence>
<feature type="region of interest" description="Disordered" evidence="1">
    <location>
        <begin position="21"/>
        <end position="70"/>
    </location>
</feature>
<feature type="compositionally biased region" description="Basic residues" evidence="1">
    <location>
        <begin position="43"/>
        <end position="54"/>
    </location>
</feature>
<reference evidence="2 3" key="1">
    <citation type="journal article" date="2019" name="Commun. Biol.">
        <title>The bagworm genome reveals a unique fibroin gene that provides high tensile strength.</title>
        <authorList>
            <person name="Kono N."/>
            <person name="Nakamura H."/>
            <person name="Ohtoshi R."/>
            <person name="Tomita M."/>
            <person name="Numata K."/>
            <person name="Arakawa K."/>
        </authorList>
    </citation>
    <scope>NUCLEOTIDE SEQUENCE [LARGE SCALE GENOMIC DNA]</scope>
</reference>
<dbReference type="Proteomes" id="UP000299102">
    <property type="component" value="Unassembled WGS sequence"/>
</dbReference>
<evidence type="ECO:0000313" key="3">
    <source>
        <dbReference type="Proteomes" id="UP000299102"/>
    </source>
</evidence>
<protein>
    <submittedName>
        <fullName evidence="2">Uncharacterized protein</fullName>
    </submittedName>
</protein>
<dbReference type="AlphaFoldDB" id="A0A4C1SX55"/>
<feature type="compositionally biased region" description="Basic and acidic residues" evidence="1">
    <location>
        <begin position="55"/>
        <end position="66"/>
    </location>
</feature>
<dbReference type="EMBL" id="BGZK01000023">
    <property type="protein sequence ID" value="GBP06833.1"/>
    <property type="molecule type" value="Genomic_DNA"/>
</dbReference>